<feature type="transmembrane region" description="Helical" evidence="1">
    <location>
        <begin position="110"/>
        <end position="132"/>
    </location>
</feature>
<keyword evidence="3" id="KW-1185">Reference proteome</keyword>
<proteinExistence type="predicted"/>
<protein>
    <submittedName>
        <fullName evidence="2">Uncharacterized protein</fullName>
    </submittedName>
</protein>
<dbReference type="Proteomes" id="UP001443914">
    <property type="component" value="Unassembled WGS sequence"/>
</dbReference>
<dbReference type="AlphaFoldDB" id="A0AAW1GV37"/>
<comment type="caution">
    <text evidence="2">The sequence shown here is derived from an EMBL/GenBank/DDBJ whole genome shotgun (WGS) entry which is preliminary data.</text>
</comment>
<evidence type="ECO:0000313" key="3">
    <source>
        <dbReference type="Proteomes" id="UP001443914"/>
    </source>
</evidence>
<feature type="transmembrane region" description="Helical" evidence="1">
    <location>
        <begin position="20"/>
        <end position="40"/>
    </location>
</feature>
<name>A0AAW1GV37_SAPOF</name>
<accession>A0AAW1GV37</accession>
<sequence>MEATWDYQMLWSCAEDVDELVIPSWVKPLIMMLMMMFNYFSNVMVLEPKPQSDEDVVVQPGDDLVVQDVSPPKKVKFHPDPDDALLQQLLATLKFNGPSVIMMMPFSNNYLATLKLNVPSIISTLSVLWILLPRKLSLNKRALGVLMARLG</sequence>
<keyword evidence="1" id="KW-0812">Transmembrane</keyword>
<reference evidence="2 3" key="1">
    <citation type="submission" date="2024-03" db="EMBL/GenBank/DDBJ databases">
        <title>WGS assembly of Saponaria officinalis var. Norfolk2.</title>
        <authorList>
            <person name="Jenkins J."/>
            <person name="Shu S."/>
            <person name="Grimwood J."/>
            <person name="Barry K."/>
            <person name="Goodstein D."/>
            <person name="Schmutz J."/>
            <person name="Leebens-Mack J."/>
            <person name="Osbourn A."/>
        </authorList>
    </citation>
    <scope>NUCLEOTIDE SEQUENCE [LARGE SCALE GENOMIC DNA]</scope>
    <source>
        <strain evidence="3">cv. Norfolk2</strain>
        <strain evidence="2">JIC</strain>
        <tissue evidence="2">Leaf</tissue>
    </source>
</reference>
<keyword evidence="1" id="KW-0472">Membrane</keyword>
<dbReference type="EMBL" id="JBDFQZ010000013">
    <property type="protein sequence ID" value="KAK9668625.1"/>
    <property type="molecule type" value="Genomic_DNA"/>
</dbReference>
<evidence type="ECO:0000256" key="1">
    <source>
        <dbReference type="SAM" id="Phobius"/>
    </source>
</evidence>
<gene>
    <name evidence="2" type="ORF">RND81_13G072900</name>
</gene>
<dbReference type="EMBL" id="JBDFQZ010000013">
    <property type="protein sequence ID" value="KAK9668626.1"/>
    <property type="molecule type" value="Genomic_DNA"/>
</dbReference>
<dbReference type="EMBL" id="JBDFQZ010000013">
    <property type="protein sequence ID" value="KAK9668627.1"/>
    <property type="molecule type" value="Genomic_DNA"/>
</dbReference>
<evidence type="ECO:0000313" key="2">
    <source>
        <dbReference type="EMBL" id="KAK9668626.1"/>
    </source>
</evidence>
<organism evidence="2 3">
    <name type="scientific">Saponaria officinalis</name>
    <name type="common">Common soapwort</name>
    <name type="synonym">Lychnis saponaria</name>
    <dbReference type="NCBI Taxonomy" id="3572"/>
    <lineage>
        <taxon>Eukaryota</taxon>
        <taxon>Viridiplantae</taxon>
        <taxon>Streptophyta</taxon>
        <taxon>Embryophyta</taxon>
        <taxon>Tracheophyta</taxon>
        <taxon>Spermatophyta</taxon>
        <taxon>Magnoliopsida</taxon>
        <taxon>eudicotyledons</taxon>
        <taxon>Gunneridae</taxon>
        <taxon>Pentapetalae</taxon>
        <taxon>Caryophyllales</taxon>
        <taxon>Caryophyllaceae</taxon>
        <taxon>Caryophylleae</taxon>
        <taxon>Saponaria</taxon>
    </lineage>
</organism>
<keyword evidence="1" id="KW-1133">Transmembrane helix</keyword>